<evidence type="ECO:0000256" key="9">
    <source>
        <dbReference type="ARBA" id="ARBA00023204"/>
    </source>
</evidence>
<feature type="domain" description="Nudix hydrolase" evidence="12">
    <location>
        <begin position="6"/>
        <end position="50"/>
    </location>
</feature>
<dbReference type="Pfam" id="PF00293">
    <property type="entry name" value="NUDIX"/>
    <property type="match status" value="1"/>
</dbReference>
<evidence type="ECO:0000256" key="4">
    <source>
        <dbReference type="ARBA" id="ARBA00022705"/>
    </source>
</evidence>
<dbReference type="GO" id="GO:0044716">
    <property type="term" value="F:8-oxo-GDP phosphatase activity"/>
    <property type="evidence" value="ECO:0007669"/>
    <property type="project" value="TreeGrafter"/>
</dbReference>
<dbReference type="GO" id="GO:0044715">
    <property type="term" value="F:8-oxo-dGDP phosphatase activity"/>
    <property type="evidence" value="ECO:0007669"/>
    <property type="project" value="TreeGrafter"/>
</dbReference>
<evidence type="ECO:0000256" key="8">
    <source>
        <dbReference type="ARBA" id="ARBA00022842"/>
    </source>
</evidence>
<dbReference type="GO" id="GO:0008413">
    <property type="term" value="F:8-oxo-7,8-dihydroguanosine triphosphate pyrophosphatase activity"/>
    <property type="evidence" value="ECO:0007669"/>
    <property type="project" value="TreeGrafter"/>
</dbReference>
<evidence type="ECO:0000256" key="1">
    <source>
        <dbReference type="ARBA" id="ARBA00001946"/>
    </source>
</evidence>
<dbReference type="EC" id="3.6.1.55" evidence="11"/>
<reference evidence="13" key="1">
    <citation type="submission" date="2022-05" db="EMBL/GenBank/DDBJ databases">
        <title>Using nanopore sequencing to obtain complete genomes from saliva samples.</title>
        <authorList>
            <person name="Baker J.L."/>
        </authorList>
    </citation>
    <scope>NUCLEOTIDE SEQUENCE</scope>
    <source>
        <strain evidence="13">JCVI-JB-Lp32</strain>
    </source>
</reference>
<dbReference type="SUPFAM" id="SSF55811">
    <property type="entry name" value="Nudix"/>
    <property type="match status" value="1"/>
</dbReference>
<dbReference type="AlphaFoldDB" id="A0A9E7AKZ8"/>
<dbReference type="GO" id="GO:0035539">
    <property type="term" value="F:8-oxo-7,8-dihydrodeoxyguanosine triphosphate pyrophosphatase activity"/>
    <property type="evidence" value="ECO:0007669"/>
    <property type="project" value="UniProtKB-EC"/>
</dbReference>
<evidence type="ECO:0000313" key="14">
    <source>
        <dbReference type="Proteomes" id="UP000831562"/>
    </source>
</evidence>
<keyword evidence="6" id="KW-0227">DNA damage</keyword>
<keyword evidence="8" id="KW-0460">Magnesium</keyword>
<dbReference type="Proteomes" id="UP000831562">
    <property type="component" value="Chromosome"/>
</dbReference>
<sequence>MAEAKTVNVAAAIFYKDNKILAACRADANNAGFWEFPGGKVEAGETSEQATASRNSGRAAL</sequence>
<evidence type="ECO:0000256" key="3">
    <source>
        <dbReference type="ARBA" id="ARBA00022457"/>
    </source>
</evidence>
<comment type="catalytic activity">
    <reaction evidence="10">
        <text>8-oxo-dGTP + H2O = 8-oxo-dGMP + diphosphate + H(+)</text>
        <dbReference type="Rhea" id="RHEA:31575"/>
        <dbReference type="ChEBI" id="CHEBI:15377"/>
        <dbReference type="ChEBI" id="CHEBI:15378"/>
        <dbReference type="ChEBI" id="CHEBI:33019"/>
        <dbReference type="ChEBI" id="CHEBI:63224"/>
        <dbReference type="ChEBI" id="CHEBI:77896"/>
        <dbReference type="EC" id="3.6.1.55"/>
    </reaction>
</comment>
<dbReference type="InterPro" id="IPR015797">
    <property type="entry name" value="NUDIX_hydrolase-like_dom_sf"/>
</dbReference>
<keyword evidence="3" id="KW-0515">Mutator protein</keyword>
<gene>
    <name evidence="13" type="ORF">M3I19_03475</name>
</gene>
<keyword evidence="9" id="KW-0234">DNA repair</keyword>
<evidence type="ECO:0000256" key="11">
    <source>
        <dbReference type="ARBA" id="ARBA00038905"/>
    </source>
</evidence>
<dbReference type="Gene3D" id="3.90.79.10">
    <property type="entry name" value="Nucleoside Triphosphate Pyrophosphohydrolase"/>
    <property type="match status" value="1"/>
</dbReference>
<proteinExistence type="inferred from homology"/>
<evidence type="ECO:0000256" key="10">
    <source>
        <dbReference type="ARBA" id="ARBA00035861"/>
    </source>
</evidence>
<keyword evidence="5" id="KW-0479">Metal-binding</keyword>
<dbReference type="GO" id="GO:0046872">
    <property type="term" value="F:metal ion binding"/>
    <property type="evidence" value="ECO:0007669"/>
    <property type="project" value="UniProtKB-KW"/>
</dbReference>
<organism evidence="13 14">
    <name type="scientific">Lancefieldella parvula</name>
    <dbReference type="NCBI Taxonomy" id="1382"/>
    <lineage>
        <taxon>Bacteria</taxon>
        <taxon>Bacillati</taxon>
        <taxon>Actinomycetota</taxon>
        <taxon>Coriobacteriia</taxon>
        <taxon>Coriobacteriales</taxon>
        <taxon>Atopobiaceae</taxon>
        <taxon>Lancefieldella</taxon>
    </lineage>
</organism>
<evidence type="ECO:0000256" key="5">
    <source>
        <dbReference type="ARBA" id="ARBA00022723"/>
    </source>
</evidence>
<comment type="cofactor">
    <cofactor evidence="1">
        <name>Mg(2+)</name>
        <dbReference type="ChEBI" id="CHEBI:18420"/>
    </cofactor>
</comment>
<evidence type="ECO:0000256" key="6">
    <source>
        <dbReference type="ARBA" id="ARBA00022763"/>
    </source>
</evidence>
<dbReference type="EMBL" id="CP097092">
    <property type="protein sequence ID" value="UQF78734.1"/>
    <property type="molecule type" value="Genomic_DNA"/>
</dbReference>
<name>A0A9E7AKZ8_9ACTN</name>
<dbReference type="InterPro" id="IPR000086">
    <property type="entry name" value="NUDIX_hydrolase_dom"/>
</dbReference>
<dbReference type="GO" id="GO:0006281">
    <property type="term" value="P:DNA repair"/>
    <property type="evidence" value="ECO:0007669"/>
    <property type="project" value="UniProtKB-KW"/>
</dbReference>
<evidence type="ECO:0000256" key="2">
    <source>
        <dbReference type="ARBA" id="ARBA00005582"/>
    </source>
</evidence>
<evidence type="ECO:0000256" key="7">
    <source>
        <dbReference type="ARBA" id="ARBA00022801"/>
    </source>
</evidence>
<evidence type="ECO:0000313" key="13">
    <source>
        <dbReference type="EMBL" id="UQF78734.1"/>
    </source>
</evidence>
<accession>A0A9E7AKZ8</accession>
<dbReference type="PANTHER" id="PTHR47707:SF1">
    <property type="entry name" value="NUDIX HYDROLASE FAMILY PROTEIN"/>
    <property type="match status" value="1"/>
</dbReference>
<keyword evidence="7" id="KW-0378">Hydrolase</keyword>
<protein>
    <recommendedName>
        <fullName evidence="11">8-oxo-dGTP diphosphatase</fullName>
        <ecNumber evidence="11">3.6.1.55</ecNumber>
    </recommendedName>
</protein>
<dbReference type="PANTHER" id="PTHR47707">
    <property type="entry name" value="8-OXO-DGTP DIPHOSPHATASE"/>
    <property type="match status" value="1"/>
</dbReference>
<evidence type="ECO:0000259" key="12">
    <source>
        <dbReference type="Pfam" id="PF00293"/>
    </source>
</evidence>
<comment type="similarity">
    <text evidence="2">Belongs to the Nudix hydrolase family.</text>
</comment>
<keyword evidence="4" id="KW-0235">DNA replication</keyword>
<dbReference type="GO" id="GO:0006260">
    <property type="term" value="P:DNA replication"/>
    <property type="evidence" value="ECO:0007669"/>
    <property type="project" value="UniProtKB-KW"/>
</dbReference>
<dbReference type="InterPro" id="IPR047127">
    <property type="entry name" value="MutT-like"/>
</dbReference>